<evidence type="ECO:0000313" key="2">
    <source>
        <dbReference type="Proteomes" id="UP000828048"/>
    </source>
</evidence>
<sequence length="681" mass="76714">MCRHISSLYQFNSTITSCFKGGDIEAARKVFDEMPHKNVITWNCMISGYIRNEMISEAREVFDTMPSRNVVSWTAMVSGYAKCGRLEQARDLFDGIDNKNVVCWNAMITGYVRNERTHEARELFDEMPVKNDVSWVIILEGYFLHGMVHKAEELFDQAPVKSVSLYNAMLSGYLEMGRLEALRELFSRMCDRDVDSWIMMITCLSRTGDMENARGLFEEMPKKDVGACTAIICGYLHNNQIEDARKLFDEMSYRDNVMWNSMIWGYVQNGRLEDALELFKHMPRPNIESWNSILQGYVRQGDVNNARKFIDQMRLKDETSWNIMIAGCQSDGIFILFSLMLQSGFKPDHETLTAVIPVCGALAAHVWARSMHLYVIKVGFESDTVVTSSLISMYAKCGFLNDAVLVFESMIHRDTVAWNAVITAQASHGCAFEALNYFLLMIDAGFAPDHVTFLGILAACAQSGLVDEGWKYFKAMQNDWNLIPKPEHYACMVDLLGRSGLLAETYELVEQLPVDLPEYSWETLLSSCRADGNFGLGQFVAHKLVNSQPLSVGMCASNMYAAKGMWGANIRALHNHTEFKKEVSCSWIEIKGQGWIGADMDFYLPAAMYNLSSACAIDLVTYGFLTGSCKSTVLYDFCLTVSSPKPVESMTQQSWSFSLDANGLFGGELMRVSSIFYSCGV</sequence>
<name>A0ACB7Z8F7_9ERIC</name>
<comment type="caution">
    <text evidence="1">The sequence shown here is derived from an EMBL/GenBank/DDBJ whole genome shotgun (WGS) entry which is preliminary data.</text>
</comment>
<gene>
    <name evidence="1" type="ORF">Vadar_001279</name>
</gene>
<dbReference type="EMBL" id="CM037162">
    <property type="protein sequence ID" value="KAH7862193.1"/>
    <property type="molecule type" value="Genomic_DNA"/>
</dbReference>
<accession>A0ACB7Z8F7</accession>
<dbReference type="Proteomes" id="UP000828048">
    <property type="component" value="Chromosome 12"/>
</dbReference>
<keyword evidence="2" id="KW-1185">Reference proteome</keyword>
<proteinExistence type="predicted"/>
<protein>
    <submittedName>
        <fullName evidence="1">Uncharacterized protein</fullName>
    </submittedName>
</protein>
<organism evidence="1 2">
    <name type="scientific">Vaccinium darrowii</name>
    <dbReference type="NCBI Taxonomy" id="229202"/>
    <lineage>
        <taxon>Eukaryota</taxon>
        <taxon>Viridiplantae</taxon>
        <taxon>Streptophyta</taxon>
        <taxon>Embryophyta</taxon>
        <taxon>Tracheophyta</taxon>
        <taxon>Spermatophyta</taxon>
        <taxon>Magnoliopsida</taxon>
        <taxon>eudicotyledons</taxon>
        <taxon>Gunneridae</taxon>
        <taxon>Pentapetalae</taxon>
        <taxon>asterids</taxon>
        <taxon>Ericales</taxon>
        <taxon>Ericaceae</taxon>
        <taxon>Vaccinioideae</taxon>
        <taxon>Vaccinieae</taxon>
        <taxon>Vaccinium</taxon>
    </lineage>
</organism>
<reference evidence="1 2" key="1">
    <citation type="journal article" date="2021" name="Hortic Res">
        <title>High-quality reference genome and annotation aids understanding of berry development for evergreen blueberry (Vaccinium darrowii).</title>
        <authorList>
            <person name="Yu J."/>
            <person name="Hulse-Kemp A.M."/>
            <person name="Babiker E."/>
            <person name="Staton M."/>
        </authorList>
    </citation>
    <scope>NUCLEOTIDE SEQUENCE [LARGE SCALE GENOMIC DNA]</scope>
    <source>
        <strain evidence="2">cv. NJ 8807/NJ 8810</strain>
        <tissue evidence="1">Young leaf</tissue>
    </source>
</reference>
<evidence type="ECO:0000313" key="1">
    <source>
        <dbReference type="EMBL" id="KAH7862193.1"/>
    </source>
</evidence>